<dbReference type="STRING" id="33968.BMS77_00480"/>
<organism evidence="5 6">
    <name type="scientific">Leuconostoc pseudomesenteroides</name>
    <dbReference type="NCBI Taxonomy" id="33968"/>
    <lineage>
        <taxon>Bacteria</taxon>
        <taxon>Bacillati</taxon>
        <taxon>Bacillota</taxon>
        <taxon>Bacilli</taxon>
        <taxon>Lactobacillales</taxon>
        <taxon>Lactobacillaceae</taxon>
        <taxon>Leuconostoc</taxon>
    </lineage>
</organism>
<evidence type="ECO:0000256" key="1">
    <source>
        <dbReference type="ARBA" id="ARBA00022729"/>
    </source>
</evidence>
<keyword evidence="2" id="KW-0378">Hydrolase</keyword>
<dbReference type="InterPro" id="IPR004843">
    <property type="entry name" value="Calcineurin-like_PHP"/>
</dbReference>
<dbReference type="GO" id="GO:0000166">
    <property type="term" value="F:nucleotide binding"/>
    <property type="evidence" value="ECO:0007669"/>
    <property type="project" value="UniProtKB-KW"/>
</dbReference>
<dbReference type="PRINTS" id="PR01607">
    <property type="entry name" value="APYRASEFAMLY"/>
</dbReference>
<gene>
    <name evidence="5" type="ORF">BMR96_01525</name>
</gene>
<dbReference type="EMBL" id="MPLS01000003">
    <property type="protein sequence ID" value="ORI98497.1"/>
    <property type="molecule type" value="Genomic_DNA"/>
</dbReference>
<dbReference type="Pfam" id="PF02872">
    <property type="entry name" value="5_nucleotid_C"/>
    <property type="match status" value="1"/>
</dbReference>
<accession>A0A1X0VFH5</accession>
<comment type="caution">
    <text evidence="5">The sequence shown here is derived from an EMBL/GenBank/DDBJ whole genome shotgun (WGS) entry which is preliminary data.</text>
</comment>
<dbReference type="GO" id="GO:0030288">
    <property type="term" value="C:outer membrane-bounded periplasmic space"/>
    <property type="evidence" value="ECO:0007669"/>
    <property type="project" value="TreeGrafter"/>
</dbReference>
<dbReference type="eggNOG" id="COG0737">
    <property type="taxonomic scope" value="Bacteria"/>
</dbReference>
<evidence type="ECO:0000259" key="3">
    <source>
        <dbReference type="Pfam" id="PF00149"/>
    </source>
</evidence>
<keyword evidence="1" id="KW-0732">Signal</keyword>
<dbReference type="Pfam" id="PF00149">
    <property type="entry name" value="Metallophos"/>
    <property type="match status" value="1"/>
</dbReference>
<dbReference type="PANTHER" id="PTHR11575">
    <property type="entry name" value="5'-NUCLEOTIDASE-RELATED"/>
    <property type="match status" value="1"/>
</dbReference>
<feature type="domain" description="Calcineurin-like phosphoesterase" evidence="3">
    <location>
        <begin position="5"/>
        <end position="225"/>
    </location>
</feature>
<dbReference type="AlphaFoldDB" id="A0A1X0VFH5"/>
<dbReference type="PANTHER" id="PTHR11575:SF6">
    <property type="entry name" value="2',3'-CYCLIC-NUCLEOTIDE 2'-PHOSPHODIESTERASE_3'-NUCLEOTIDASE"/>
    <property type="match status" value="1"/>
</dbReference>
<evidence type="ECO:0000313" key="6">
    <source>
        <dbReference type="Proteomes" id="UP000192288"/>
    </source>
</evidence>
<dbReference type="GO" id="GO:0009166">
    <property type="term" value="P:nucleotide catabolic process"/>
    <property type="evidence" value="ECO:0007669"/>
    <property type="project" value="InterPro"/>
</dbReference>
<feature type="domain" description="5'-Nucleotidase C-terminal" evidence="4">
    <location>
        <begin position="318"/>
        <end position="463"/>
    </location>
</feature>
<dbReference type="SUPFAM" id="SSF56300">
    <property type="entry name" value="Metallo-dependent phosphatases"/>
    <property type="match status" value="1"/>
</dbReference>
<proteinExistence type="inferred from homology"/>
<dbReference type="RefSeq" id="WP_080518874.1">
    <property type="nucleotide sequence ID" value="NZ_MPLS01000003.1"/>
</dbReference>
<sequence length="501" mass="55762">MKHFKLYYTSDVHGYLWPTDYIQSGSQPQGLINVAANYQKDGNTLVIDGGDMYQGSPLLQYLKKNKDIDAVSDMMNMAGYDYVTLGNHDFNAGYDELKKHLANLNATVLAENVTDESGQTLYPAEIKTLADGTKVGLIGLVTDYINIWEKPEHLAGIKIESPLIKAAQTIARLRQSADVLIGIYHGGYERDLDSGKVISTTSENIAWQLTAELDLDILLTAHQHGQVPAQLMNDTLTLQLPNQAKFFAQIDGELRDGKWLFTASTNAAGTTSQPDMLKALQPLNDKVEAWLDQPIANLTSSVAVAEPLTLAQYGNDVLRWVAAVQLAATGAQITLQGLNNNPSSLPKRLTLRSILQNYPFDNTLVTKRISGADLRVGLEHTANYFVIEDQKLAVNPDWLKPKVEHYNYDLAFGIDYEIDVRKPIGQRITKLKYQGEDIQDSDYFSVAMNNYRAVGGGDYKAYADSETIYSGDKAVQDMLVAYFEDHDQLPEKPQLQLKVRY</sequence>
<dbReference type="SUPFAM" id="SSF55816">
    <property type="entry name" value="5'-nucleotidase (syn. UDP-sugar hydrolase), C-terminal domain"/>
    <property type="match status" value="1"/>
</dbReference>
<dbReference type="Gene3D" id="3.60.21.10">
    <property type="match status" value="1"/>
</dbReference>
<dbReference type="InterPro" id="IPR029052">
    <property type="entry name" value="Metallo-depent_PP-like"/>
</dbReference>
<dbReference type="Proteomes" id="UP000192288">
    <property type="component" value="Unassembled WGS sequence"/>
</dbReference>
<comment type="similarity">
    <text evidence="2">Belongs to the 5'-nucleotidase family.</text>
</comment>
<evidence type="ECO:0000259" key="4">
    <source>
        <dbReference type="Pfam" id="PF02872"/>
    </source>
</evidence>
<dbReference type="InterPro" id="IPR006179">
    <property type="entry name" value="5_nucleotidase/apyrase"/>
</dbReference>
<dbReference type="Gene3D" id="3.90.780.10">
    <property type="entry name" value="5'-Nucleotidase, C-terminal domain"/>
    <property type="match status" value="1"/>
</dbReference>
<evidence type="ECO:0000256" key="2">
    <source>
        <dbReference type="RuleBase" id="RU362119"/>
    </source>
</evidence>
<dbReference type="InterPro" id="IPR008334">
    <property type="entry name" value="5'-Nucleotdase_C"/>
</dbReference>
<dbReference type="InterPro" id="IPR036907">
    <property type="entry name" value="5'-Nucleotdase_C_sf"/>
</dbReference>
<reference evidence="5 6" key="1">
    <citation type="journal article" date="2017" name="Front. Microbiol.">
        <title>Genomic Characterization of Dairy Associated Leuconostoc Species and Diversity of Leuconostocs in Undefined Mixed Mesophilic Starter Cultures.</title>
        <authorList>
            <person name="Frantzen C.A."/>
            <person name="Kot W."/>
            <person name="Pedersen T.B."/>
            <person name="Ardo Y.M."/>
            <person name="Broadbent J.R."/>
            <person name="Neve H."/>
            <person name="Hansen L.H."/>
            <person name="Dal Bello F."/>
            <person name="Ostlie H.M."/>
            <person name="Kleppen H.P."/>
            <person name="Vogensen F.K."/>
            <person name="Holo H."/>
        </authorList>
    </citation>
    <scope>NUCLEOTIDE SEQUENCE [LARGE SCALE GENOMIC DNA]</scope>
    <source>
        <strain evidence="5 6">LMGCF08</strain>
    </source>
</reference>
<dbReference type="GO" id="GO:0016787">
    <property type="term" value="F:hydrolase activity"/>
    <property type="evidence" value="ECO:0007669"/>
    <property type="project" value="UniProtKB-KW"/>
</dbReference>
<keyword evidence="2" id="KW-0547">Nucleotide-binding</keyword>
<protein>
    <submittedName>
        <fullName evidence="5">Bifunctional metallophosphatase/5'-nucleotidase</fullName>
    </submittedName>
</protein>
<evidence type="ECO:0000313" key="5">
    <source>
        <dbReference type="EMBL" id="ORI98497.1"/>
    </source>
</evidence>
<name>A0A1X0VFH5_LEUPS</name>